<keyword evidence="1" id="KW-1133">Transmembrane helix</keyword>
<dbReference type="EMBL" id="SLVV01000008">
    <property type="protein sequence ID" value="TCN24224.1"/>
    <property type="molecule type" value="Genomic_DNA"/>
</dbReference>
<keyword evidence="3" id="KW-1185">Reference proteome</keyword>
<keyword evidence="1" id="KW-0812">Transmembrane</keyword>
<feature type="transmembrane region" description="Helical" evidence="1">
    <location>
        <begin position="140"/>
        <end position="161"/>
    </location>
</feature>
<evidence type="ECO:0000313" key="2">
    <source>
        <dbReference type="EMBL" id="TCN24224.1"/>
    </source>
</evidence>
<feature type="transmembrane region" description="Helical" evidence="1">
    <location>
        <begin position="106"/>
        <end position="134"/>
    </location>
</feature>
<gene>
    <name evidence="2" type="ORF">EV146_108340</name>
</gene>
<accession>A0A4R2BEH6</accession>
<organism evidence="2 3">
    <name type="scientific">Mesobacillus foraminis</name>
    <dbReference type="NCBI Taxonomy" id="279826"/>
    <lineage>
        <taxon>Bacteria</taxon>
        <taxon>Bacillati</taxon>
        <taxon>Bacillota</taxon>
        <taxon>Bacilli</taxon>
        <taxon>Bacillales</taxon>
        <taxon>Bacillaceae</taxon>
        <taxon>Mesobacillus</taxon>
    </lineage>
</organism>
<sequence>MEGFKLTVQEFLIQHADFLPPEVIVVILSALPIIELRGGLPAGTFLGLSFQSALFFSVLGNLLPIFPILFLFQPISTWMMRFSAYERVHNWLYERTMSKSSQVKKYGALGLILFTAVPLPTTGAYSACLASIIFGIPIRWAFISISIGVLIASIVIGLLSYPLF</sequence>
<dbReference type="Proteomes" id="UP000295689">
    <property type="component" value="Unassembled WGS sequence"/>
</dbReference>
<comment type="caution">
    <text evidence="2">The sequence shown here is derived from an EMBL/GenBank/DDBJ whole genome shotgun (WGS) entry which is preliminary data.</text>
</comment>
<evidence type="ECO:0000256" key="1">
    <source>
        <dbReference type="SAM" id="Phobius"/>
    </source>
</evidence>
<proteinExistence type="predicted"/>
<name>A0A4R2BEH6_9BACI</name>
<reference evidence="2 3" key="1">
    <citation type="journal article" date="2015" name="Stand. Genomic Sci.">
        <title>Genomic Encyclopedia of Bacterial and Archaeal Type Strains, Phase III: the genomes of soil and plant-associated and newly described type strains.</title>
        <authorList>
            <person name="Whitman W.B."/>
            <person name="Woyke T."/>
            <person name="Klenk H.P."/>
            <person name="Zhou Y."/>
            <person name="Lilburn T.G."/>
            <person name="Beck B.J."/>
            <person name="De Vos P."/>
            <person name="Vandamme P."/>
            <person name="Eisen J.A."/>
            <person name="Garrity G."/>
            <person name="Hugenholtz P."/>
            <person name="Kyrpides N.C."/>
        </authorList>
    </citation>
    <scope>NUCLEOTIDE SEQUENCE [LARGE SCALE GENOMIC DNA]</scope>
    <source>
        <strain evidence="2 3">CV53</strain>
    </source>
</reference>
<protein>
    <submittedName>
        <fullName evidence="2">Putative membrane protein</fullName>
    </submittedName>
</protein>
<feature type="transmembrane region" description="Helical" evidence="1">
    <location>
        <begin position="54"/>
        <end position="72"/>
    </location>
</feature>
<evidence type="ECO:0000313" key="3">
    <source>
        <dbReference type="Proteomes" id="UP000295689"/>
    </source>
</evidence>
<dbReference type="PANTHER" id="PTHR36007:SF2">
    <property type="entry name" value="TRANSPORT PROTEIN-RELATED"/>
    <property type="match status" value="1"/>
</dbReference>
<dbReference type="PANTHER" id="PTHR36007">
    <property type="entry name" value="TRANSPORT PROTEIN-RELATED"/>
    <property type="match status" value="1"/>
</dbReference>
<dbReference type="RefSeq" id="WP_241993936.1">
    <property type="nucleotide sequence ID" value="NZ_CP033044.1"/>
</dbReference>
<dbReference type="Pfam" id="PF06695">
    <property type="entry name" value="Sm_multidrug_ex"/>
    <property type="match status" value="1"/>
</dbReference>
<keyword evidence="1" id="KW-0472">Membrane</keyword>
<dbReference type="AlphaFoldDB" id="A0A4R2BEH6"/>
<dbReference type="InterPro" id="IPR009577">
    <property type="entry name" value="Sm_multidrug_ex"/>
</dbReference>